<organism evidence="2 3">
    <name type="scientific">Eumeta variegata</name>
    <name type="common">Bagworm moth</name>
    <name type="synonym">Eumeta japonica</name>
    <dbReference type="NCBI Taxonomy" id="151549"/>
    <lineage>
        <taxon>Eukaryota</taxon>
        <taxon>Metazoa</taxon>
        <taxon>Ecdysozoa</taxon>
        <taxon>Arthropoda</taxon>
        <taxon>Hexapoda</taxon>
        <taxon>Insecta</taxon>
        <taxon>Pterygota</taxon>
        <taxon>Neoptera</taxon>
        <taxon>Endopterygota</taxon>
        <taxon>Lepidoptera</taxon>
        <taxon>Glossata</taxon>
        <taxon>Ditrysia</taxon>
        <taxon>Tineoidea</taxon>
        <taxon>Psychidae</taxon>
        <taxon>Oiketicinae</taxon>
        <taxon>Eumeta</taxon>
    </lineage>
</organism>
<dbReference type="AlphaFoldDB" id="A0A4C1WBQ3"/>
<evidence type="ECO:0000256" key="1">
    <source>
        <dbReference type="SAM" id="MobiDB-lite"/>
    </source>
</evidence>
<keyword evidence="3" id="KW-1185">Reference proteome</keyword>
<reference evidence="2 3" key="1">
    <citation type="journal article" date="2019" name="Commun. Biol.">
        <title>The bagworm genome reveals a unique fibroin gene that provides high tensile strength.</title>
        <authorList>
            <person name="Kono N."/>
            <person name="Nakamura H."/>
            <person name="Ohtoshi R."/>
            <person name="Tomita M."/>
            <person name="Numata K."/>
            <person name="Arakawa K."/>
        </authorList>
    </citation>
    <scope>NUCLEOTIDE SEQUENCE [LARGE SCALE GENOMIC DNA]</scope>
</reference>
<protein>
    <submittedName>
        <fullName evidence="2">Uncharacterized protein</fullName>
    </submittedName>
</protein>
<sequence length="139" mass="16094">MCTRIREYHYHPTLDIFILNQYRQATVVHRGRGPFKVLHSEGCPVAVLSDTPDLSRRNSKNTQADALNRSSARAPFAKVRSHYRGTNGSVAVDEEKILHDCNSDKNVRSAPHVRCERRRRYIEVEHCSDDLSQREHRVE</sequence>
<proteinExistence type="predicted"/>
<dbReference type="EMBL" id="BGZK01000531">
    <property type="protein sequence ID" value="GBP48816.1"/>
    <property type="molecule type" value="Genomic_DNA"/>
</dbReference>
<name>A0A4C1WBQ3_EUMVA</name>
<feature type="compositionally biased region" description="Polar residues" evidence="1">
    <location>
        <begin position="60"/>
        <end position="71"/>
    </location>
</feature>
<comment type="caution">
    <text evidence="2">The sequence shown here is derived from an EMBL/GenBank/DDBJ whole genome shotgun (WGS) entry which is preliminary data.</text>
</comment>
<feature type="region of interest" description="Disordered" evidence="1">
    <location>
        <begin position="52"/>
        <end position="71"/>
    </location>
</feature>
<accession>A0A4C1WBQ3</accession>
<evidence type="ECO:0000313" key="3">
    <source>
        <dbReference type="Proteomes" id="UP000299102"/>
    </source>
</evidence>
<gene>
    <name evidence="2" type="ORF">EVAR_8424_1</name>
</gene>
<dbReference type="Proteomes" id="UP000299102">
    <property type="component" value="Unassembled WGS sequence"/>
</dbReference>
<evidence type="ECO:0000313" key="2">
    <source>
        <dbReference type="EMBL" id="GBP48816.1"/>
    </source>
</evidence>